<keyword evidence="3" id="KW-1185">Reference proteome</keyword>
<accession>A0AAW0TBQ0</accession>
<sequence length="174" mass="19574">MPETRVTQHYPNARQGSVGARGYMAAGKNIDVGGVRPLVSRTEINCGRPGVSSRTGKPAYKSQEEQYQEIQELRQGLGHLREENSTLRTRSRRLEEDLARRDRQIQQLMDPTKVVRLRNQLNIVQQQQQQQQHQYFLSEPAPPGATGTRTTTATTTAQPSTSQHHSHSHSANPL</sequence>
<comment type="caution">
    <text evidence="2">The sequence shown here is derived from an EMBL/GenBank/DDBJ whole genome shotgun (WGS) entry which is preliminary data.</text>
</comment>
<dbReference type="EMBL" id="JARAKH010000034">
    <property type="protein sequence ID" value="KAK8384914.1"/>
    <property type="molecule type" value="Genomic_DNA"/>
</dbReference>
<name>A0AAW0TBQ0_SCYPA</name>
<organism evidence="2 3">
    <name type="scientific">Scylla paramamosain</name>
    <name type="common">Mud crab</name>
    <dbReference type="NCBI Taxonomy" id="85552"/>
    <lineage>
        <taxon>Eukaryota</taxon>
        <taxon>Metazoa</taxon>
        <taxon>Ecdysozoa</taxon>
        <taxon>Arthropoda</taxon>
        <taxon>Crustacea</taxon>
        <taxon>Multicrustacea</taxon>
        <taxon>Malacostraca</taxon>
        <taxon>Eumalacostraca</taxon>
        <taxon>Eucarida</taxon>
        <taxon>Decapoda</taxon>
        <taxon>Pleocyemata</taxon>
        <taxon>Brachyura</taxon>
        <taxon>Eubrachyura</taxon>
        <taxon>Portunoidea</taxon>
        <taxon>Portunidae</taxon>
        <taxon>Portuninae</taxon>
        <taxon>Scylla</taxon>
    </lineage>
</organism>
<feature type="compositionally biased region" description="Low complexity" evidence="1">
    <location>
        <begin position="144"/>
        <end position="174"/>
    </location>
</feature>
<protein>
    <submittedName>
        <fullName evidence="2">Uncharacterized protein</fullName>
    </submittedName>
</protein>
<dbReference type="Proteomes" id="UP001487740">
    <property type="component" value="Unassembled WGS sequence"/>
</dbReference>
<evidence type="ECO:0000256" key="1">
    <source>
        <dbReference type="SAM" id="MobiDB-lite"/>
    </source>
</evidence>
<evidence type="ECO:0000313" key="3">
    <source>
        <dbReference type="Proteomes" id="UP001487740"/>
    </source>
</evidence>
<gene>
    <name evidence="2" type="ORF">O3P69_014463</name>
</gene>
<reference evidence="2 3" key="1">
    <citation type="submission" date="2023-03" db="EMBL/GenBank/DDBJ databases">
        <title>High-quality genome of Scylla paramamosain provides insights in environmental adaptation.</title>
        <authorList>
            <person name="Zhang L."/>
        </authorList>
    </citation>
    <scope>NUCLEOTIDE SEQUENCE [LARGE SCALE GENOMIC DNA]</scope>
    <source>
        <strain evidence="2">LZ_2023a</strain>
        <tissue evidence="2">Muscle</tissue>
    </source>
</reference>
<feature type="region of interest" description="Disordered" evidence="1">
    <location>
        <begin position="132"/>
        <end position="174"/>
    </location>
</feature>
<proteinExistence type="predicted"/>
<evidence type="ECO:0000313" key="2">
    <source>
        <dbReference type="EMBL" id="KAK8384914.1"/>
    </source>
</evidence>
<dbReference type="AlphaFoldDB" id="A0AAW0TBQ0"/>